<gene>
    <name evidence="2" type="ORF">BSTOLATCC_MIC3586</name>
</gene>
<evidence type="ECO:0000313" key="2">
    <source>
        <dbReference type="EMBL" id="CAG9311296.1"/>
    </source>
</evidence>
<organism evidence="2 3">
    <name type="scientific">Blepharisma stoltei</name>
    <dbReference type="NCBI Taxonomy" id="1481888"/>
    <lineage>
        <taxon>Eukaryota</taxon>
        <taxon>Sar</taxon>
        <taxon>Alveolata</taxon>
        <taxon>Ciliophora</taxon>
        <taxon>Postciliodesmatophora</taxon>
        <taxon>Heterotrichea</taxon>
        <taxon>Heterotrichida</taxon>
        <taxon>Blepharismidae</taxon>
        <taxon>Blepharisma</taxon>
    </lineage>
</organism>
<feature type="region of interest" description="Disordered" evidence="1">
    <location>
        <begin position="1"/>
        <end position="40"/>
    </location>
</feature>
<reference evidence="2" key="1">
    <citation type="submission" date="2021-09" db="EMBL/GenBank/DDBJ databases">
        <authorList>
            <consortium name="AG Swart"/>
            <person name="Singh M."/>
            <person name="Singh A."/>
            <person name="Seah K."/>
            <person name="Emmerich C."/>
        </authorList>
    </citation>
    <scope>NUCLEOTIDE SEQUENCE</scope>
    <source>
        <strain evidence="2">ATCC30299</strain>
    </source>
</reference>
<dbReference type="EMBL" id="CAJZBQ010000004">
    <property type="protein sequence ID" value="CAG9311296.1"/>
    <property type="molecule type" value="Genomic_DNA"/>
</dbReference>
<feature type="compositionally biased region" description="Basic and acidic residues" evidence="1">
    <location>
        <begin position="153"/>
        <end position="163"/>
    </location>
</feature>
<dbReference type="Proteomes" id="UP001162131">
    <property type="component" value="Unassembled WGS sequence"/>
</dbReference>
<comment type="caution">
    <text evidence="2">The sequence shown here is derived from an EMBL/GenBank/DDBJ whole genome shotgun (WGS) entry which is preliminary data.</text>
</comment>
<feature type="region of interest" description="Disordered" evidence="1">
    <location>
        <begin position="135"/>
        <end position="163"/>
    </location>
</feature>
<evidence type="ECO:0000313" key="3">
    <source>
        <dbReference type="Proteomes" id="UP001162131"/>
    </source>
</evidence>
<sequence length="163" mass="18959">MNSVSFGYIPRQQKSSSKLKPRSKINSLSPAPISVTPKRKLSPLSREQEIRVDLLLKHNFQLLKVLREESRKLRNKTYIPTPYDRMMERCIQNMRNSRTGNMDLKYYPQPNPRPFVKKGHHYAITAALASKKWLEKRHMSNSSSTPKSQAETPLKRRDLSPKA</sequence>
<feature type="compositionally biased region" description="Polar residues" evidence="1">
    <location>
        <begin position="140"/>
        <end position="151"/>
    </location>
</feature>
<dbReference type="AlphaFoldDB" id="A0AAU9IA20"/>
<evidence type="ECO:0000256" key="1">
    <source>
        <dbReference type="SAM" id="MobiDB-lite"/>
    </source>
</evidence>
<accession>A0AAU9IA20</accession>
<keyword evidence="3" id="KW-1185">Reference proteome</keyword>
<protein>
    <submittedName>
        <fullName evidence="2">Uncharacterized protein</fullName>
    </submittedName>
</protein>
<proteinExistence type="predicted"/>
<name>A0AAU9IA20_9CILI</name>